<dbReference type="PROSITE" id="PS51294">
    <property type="entry name" value="HTH_MYB"/>
    <property type="match status" value="2"/>
</dbReference>
<evidence type="ECO:0000313" key="9">
    <source>
        <dbReference type="Proteomes" id="UP001367508"/>
    </source>
</evidence>
<dbReference type="AlphaFoldDB" id="A0AAN9QJT7"/>
<dbReference type="Gene3D" id="1.10.10.60">
    <property type="entry name" value="Homeodomain-like"/>
    <property type="match status" value="2"/>
</dbReference>
<keyword evidence="2" id="KW-0805">Transcription regulation</keyword>
<reference evidence="8 9" key="1">
    <citation type="submission" date="2024-01" db="EMBL/GenBank/DDBJ databases">
        <title>The genomes of 5 underutilized Papilionoideae crops provide insights into root nodulation and disease resistanc.</title>
        <authorList>
            <person name="Jiang F."/>
        </authorList>
    </citation>
    <scope>NUCLEOTIDE SEQUENCE [LARGE SCALE GENOMIC DNA]</scope>
    <source>
        <strain evidence="8">LVBAO_FW01</strain>
        <tissue evidence="8">Leaves</tissue>
    </source>
</reference>
<dbReference type="PROSITE" id="PS50090">
    <property type="entry name" value="MYB_LIKE"/>
    <property type="match status" value="2"/>
</dbReference>
<dbReference type="PANTHER" id="PTHR10641:SF622">
    <property type="entry name" value="TRANSCRIPTION FACTOR MYB17"/>
    <property type="match status" value="1"/>
</dbReference>
<dbReference type="EMBL" id="JAYMYQ010000004">
    <property type="protein sequence ID" value="KAK7340235.1"/>
    <property type="molecule type" value="Genomic_DNA"/>
</dbReference>
<feature type="domain" description="Myb-like" evidence="6">
    <location>
        <begin position="119"/>
        <end position="169"/>
    </location>
</feature>
<gene>
    <name evidence="8" type="ORF">VNO77_20933</name>
</gene>
<evidence type="ECO:0000256" key="3">
    <source>
        <dbReference type="ARBA" id="ARBA00023125"/>
    </source>
</evidence>
<keyword evidence="4" id="KW-0804">Transcription</keyword>
<dbReference type="FunFam" id="1.10.10.60:FF:000198">
    <property type="entry name" value="MYB transcription factor"/>
    <property type="match status" value="1"/>
</dbReference>
<dbReference type="FunFam" id="1.10.10.60:FF:000121">
    <property type="entry name" value="Myb transcription factor"/>
    <property type="match status" value="1"/>
</dbReference>
<keyword evidence="9" id="KW-1185">Reference proteome</keyword>
<protein>
    <submittedName>
        <fullName evidence="8">Uncharacterized protein</fullName>
    </submittedName>
</protein>
<dbReference type="SUPFAM" id="SSF46689">
    <property type="entry name" value="Homeodomain-like"/>
    <property type="match status" value="1"/>
</dbReference>
<keyword evidence="5" id="KW-0539">Nucleus</keyword>
<dbReference type="GO" id="GO:0005634">
    <property type="term" value="C:nucleus"/>
    <property type="evidence" value="ECO:0007669"/>
    <property type="project" value="UniProtKB-SubCell"/>
</dbReference>
<comment type="caution">
    <text evidence="8">The sequence shown here is derived from an EMBL/GenBank/DDBJ whole genome shotgun (WGS) entry which is preliminary data.</text>
</comment>
<organism evidence="8 9">
    <name type="scientific">Canavalia gladiata</name>
    <name type="common">Sword bean</name>
    <name type="synonym">Dolichos gladiatus</name>
    <dbReference type="NCBI Taxonomy" id="3824"/>
    <lineage>
        <taxon>Eukaryota</taxon>
        <taxon>Viridiplantae</taxon>
        <taxon>Streptophyta</taxon>
        <taxon>Embryophyta</taxon>
        <taxon>Tracheophyta</taxon>
        <taxon>Spermatophyta</taxon>
        <taxon>Magnoliopsida</taxon>
        <taxon>eudicotyledons</taxon>
        <taxon>Gunneridae</taxon>
        <taxon>Pentapetalae</taxon>
        <taxon>rosids</taxon>
        <taxon>fabids</taxon>
        <taxon>Fabales</taxon>
        <taxon>Fabaceae</taxon>
        <taxon>Papilionoideae</taxon>
        <taxon>50 kb inversion clade</taxon>
        <taxon>NPAAA clade</taxon>
        <taxon>indigoferoid/millettioid clade</taxon>
        <taxon>Phaseoleae</taxon>
        <taxon>Canavalia</taxon>
    </lineage>
</organism>
<dbReference type="SMART" id="SM00717">
    <property type="entry name" value="SANT"/>
    <property type="match status" value="2"/>
</dbReference>
<dbReference type="GO" id="GO:0003677">
    <property type="term" value="F:DNA binding"/>
    <property type="evidence" value="ECO:0007669"/>
    <property type="project" value="UniProtKB-KW"/>
</dbReference>
<keyword evidence="3" id="KW-0238">DNA-binding</keyword>
<dbReference type="PANTHER" id="PTHR10641">
    <property type="entry name" value="MYB FAMILY TRANSCRIPTION FACTOR"/>
    <property type="match status" value="1"/>
</dbReference>
<dbReference type="Pfam" id="PF00249">
    <property type="entry name" value="Myb_DNA-binding"/>
    <property type="match status" value="2"/>
</dbReference>
<evidence type="ECO:0000256" key="2">
    <source>
        <dbReference type="ARBA" id="ARBA00023015"/>
    </source>
</evidence>
<feature type="domain" description="HTH myb-type" evidence="7">
    <location>
        <begin position="119"/>
        <end position="173"/>
    </location>
</feature>
<evidence type="ECO:0000259" key="6">
    <source>
        <dbReference type="PROSITE" id="PS50090"/>
    </source>
</evidence>
<sequence length="363" mass="41247">MPPQIPSHKDHTNFLNISKSFTIYICSYYYCFEYFKVSSRVFLYREELSKELELARMGRTPCCDKKGLKKGPWTAEEDKILASYIKKNGGHGSWRSLPRMAGLLRCGKSCRLRWTNYLRPDIKRGPFTLEEEKLVIQLHGILGNRWAAIASQLPGRTDNEIKNLWNTHLKKRLKNMGLDPKTHEPMTSSSSYPIHKAHASVSTRHMAQWESARLEAEARLSNESSKFNKTTDSDYFLRIWNSEVGEAFRNVHHPKTEDNNKIITSCCHSPLSAGSSSNKCESVTTNNNAELLATSSNLQGMVPSNTSTIVKQELLEWRTTHRSDSSSSNDLDDSSDTALQLLLDFPINNDMSFLEGNSFDCPL</sequence>
<dbReference type="InterPro" id="IPR009057">
    <property type="entry name" value="Homeodomain-like_sf"/>
</dbReference>
<dbReference type="InterPro" id="IPR015495">
    <property type="entry name" value="Myb_TF_plants"/>
</dbReference>
<feature type="domain" description="Myb-like" evidence="6">
    <location>
        <begin position="65"/>
        <end position="118"/>
    </location>
</feature>
<dbReference type="CDD" id="cd00167">
    <property type="entry name" value="SANT"/>
    <property type="match status" value="2"/>
</dbReference>
<evidence type="ECO:0000313" key="8">
    <source>
        <dbReference type="EMBL" id="KAK7340235.1"/>
    </source>
</evidence>
<evidence type="ECO:0000256" key="4">
    <source>
        <dbReference type="ARBA" id="ARBA00023163"/>
    </source>
</evidence>
<dbReference type="Proteomes" id="UP001367508">
    <property type="component" value="Unassembled WGS sequence"/>
</dbReference>
<feature type="domain" description="HTH myb-type" evidence="7">
    <location>
        <begin position="65"/>
        <end position="118"/>
    </location>
</feature>
<evidence type="ECO:0000256" key="5">
    <source>
        <dbReference type="ARBA" id="ARBA00023242"/>
    </source>
</evidence>
<dbReference type="InterPro" id="IPR001005">
    <property type="entry name" value="SANT/Myb"/>
</dbReference>
<accession>A0AAN9QJT7</accession>
<dbReference type="InterPro" id="IPR017930">
    <property type="entry name" value="Myb_dom"/>
</dbReference>
<name>A0AAN9QJT7_CANGL</name>
<comment type="subcellular location">
    <subcellularLocation>
        <location evidence="1">Nucleus</location>
    </subcellularLocation>
</comment>
<evidence type="ECO:0000259" key="7">
    <source>
        <dbReference type="PROSITE" id="PS51294"/>
    </source>
</evidence>
<evidence type="ECO:0000256" key="1">
    <source>
        <dbReference type="ARBA" id="ARBA00004123"/>
    </source>
</evidence>
<proteinExistence type="predicted"/>